<keyword evidence="7" id="KW-1185">Reference proteome</keyword>
<dbReference type="Proteomes" id="UP001595629">
    <property type="component" value="Unassembled WGS sequence"/>
</dbReference>
<dbReference type="PANTHER" id="PTHR30537:SF26">
    <property type="entry name" value="GLYCINE CLEAVAGE SYSTEM TRANSCRIPTIONAL ACTIVATOR"/>
    <property type="match status" value="1"/>
</dbReference>
<dbReference type="RefSeq" id="WP_386735730.1">
    <property type="nucleotide sequence ID" value="NZ_JBHRXI010000010.1"/>
</dbReference>
<dbReference type="InterPro" id="IPR036390">
    <property type="entry name" value="WH_DNA-bd_sf"/>
</dbReference>
<proteinExistence type="inferred from homology"/>
<dbReference type="PRINTS" id="PR00039">
    <property type="entry name" value="HTHLYSR"/>
</dbReference>
<evidence type="ECO:0000256" key="2">
    <source>
        <dbReference type="ARBA" id="ARBA00023015"/>
    </source>
</evidence>
<dbReference type="PROSITE" id="PS50931">
    <property type="entry name" value="HTH_LYSR"/>
    <property type="match status" value="1"/>
</dbReference>
<name>A0ABV7TJ84_9RHOB</name>
<evidence type="ECO:0000256" key="3">
    <source>
        <dbReference type="ARBA" id="ARBA00023125"/>
    </source>
</evidence>
<dbReference type="InterPro" id="IPR000847">
    <property type="entry name" value="LysR_HTH_N"/>
</dbReference>
<evidence type="ECO:0000259" key="5">
    <source>
        <dbReference type="PROSITE" id="PS50931"/>
    </source>
</evidence>
<keyword evidence="4" id="KW-0804">Transcription</keyword>
<dbReference type="SUPFAM" id="SSF53850">
    <property type="entry name" value="Periplasmic binding protein-like II"/>
    <property type="match status" value="1"/>
</dbReference>
<dbReference type="Pfam" id="PF03466">
    <property type="entry name" value="LysR_substrate"/>
    <property type="match status" value="1"/>
</dbReference>
<dbReference type="Gene3D" id="3.40.190.10">
    <property type="entry name" value="Periplasmic binding protein-like II"/>
    <property type="match status" value="2"/>
</dbReference>
<evidence type="ECO:0000256" key="1">
    <source>
        <dbReference type="ARBA" id="ARBA00009437"/>
    </source>
</evidence>
<keyword evidence="2" id="KW-0805">Transcription regulation</keyword>
<dbReference type="Gene3D" id="1.10.10.10">
    <property type="entry name" value="Winged helix-like DNA-binding domain superfamily/Winged helix DNA-binding domain"/>
    <property type="match status" value="1"/>
</dbReference>
<evidence type="ECO:0000256" key="4">
    <source>
        <dbReference type="ARBA" id="ARBA00023163"/>
    </source>
</evidence>
<organism evidence="6 7">
    <name type="scientific">Lutimaribacter marinistellae</name>
    <dbReference type="NCBI Taxonomy" id="1820329"/>
    <lineage>
        <taxon>Bacteria</taxon>
        <taxon>Pseudomonadati</taxon>
        <taxon>Pseudomonadota</taxon>
        <taxon>Alphaproteobacteria</taxon>
        <taxon>Rhodobacterales</taxon>
        <taxon>Roseobacteraceae</taxon>
        <taxon>Lutimaribacter</taxon>
    </lineage>
</organism>
<reference evidence="7" key="1">
    <citation type="journal article" date="2019" name="Int. J. Syst. Evol. Microbiol.">
        <title>The Global Catalogue of Microorganisms (GCM) 10K type strain sequencing project: providing services to taxonomists for standard genome sequencing and annotation.</title>
        <authorList>
            <consortium name="The Broad Institute Genomics Platform"/>
            <consortium name="The Broad Institute Genome Sequencing Center for Infectious Disease"/>
            <person name="Wu L."/>
            <person name="Ma J."/>
        </authorList>
    </citation>
    <scope>NUCLEOTIDE SEQUENCE [LARGE SCALE GENOMIC DNA]</scope>
    <source>
        <strain evidence="7">KCTC 42911</strain>
    </source>
</reference>
<dbReference type="InterPro" id="IPR036388">
    <property type="entry name" value="WH-like_DNA-bd_sf"/>
</dbReference>
<comment type="similarity">
    <text evidence="1">Belongs to the LysR transcriptional regulatory family.</text>
</comment>
<sequence>MISPRRFLPSISSLLALEAVDRLGSATAAAAELSLTQGAISRQLKAMEEQLGVELIDRRQLRLTLTPGARDYLAVARPALLQLAQAGVKLGTNPGGGTLALSILPAFGMHWLAPRLNDFARLHPEIAVNLSTRLRPFDFAVDPFDAAIHFGRRDWPGVEYMPIMTEVVLPVCAPGVLSHDVGAPGNLANAPLLHLDTRPEAWAQWFANHGLTPPVTGGGIRFDQFSTMVQATLYGLGVSLLPSYLVEHEIERGRLIEACNTAPLSLGKYFLVWPSGRPVPAPLRAFRNWLETQIDGET</sequence>
<accession>A0ABV7TJ84</accession>
<gene>
    <name evidence="6" type="ORF">ACFORG_11925</name>
</gene>
<protein>
    <submittedName>
        <fullName evidence="6">LysR substrate-binding domain-containing protein</fullName>
    </submittedName>
</protein>
<dbReference type="InterPro" id="IPR058163">
    <property type="entry name" value="LysR-type_TF_proteobact-type"/>
</dbReference>
<dbReference type="EMBL" id="JBHRXI010000010">
    <property type="protein sequence ID" value="MFC3614473.1"/>
    <property type="molecule type" value="Genomic_DNA"/>
</dbReference>
<dbReference type="InterPro" id="IPR005119">
    <property type="entry name" value="LysR_subst-bd"/>
</dbReference>
<comment type="caution">
    <text evidence="6">The sequence shown here is derived from an EMBL/GenBank/DDBJ whole genome shotgun (WGS) entry which is preliminary data.</text>
</comment>
<evidence type="ECO:0000313" key="7">
    <source>
        <dbReference type="Proteomes" id="UP001595629"/>
    </source>
</evidence>
<dbReference type="SUPFAM" id="SSF46785">
    <property type="entry name" value="Winged helix' DNA-binding domain"/>
    <property type="match status" value="1"/>
</dbReference>
<dbReference type="PANTHER" id="PTHR30537">
    <property type="entry name" value="HTH-TYPE TRANSCRIPTIONAL REGULATOR"/>
    <property type="match status" value="1"/>
</dbReference>
<feature type="domain" description="HTH lysR-type" evidence="5">
    <location>
        <begin position="9"/>
        <end position="66"/>
    </location>
</feature>
<evidence type="ECO:0000313" key="6">
    <source>
        <dbReference type="EMBL" id="MFC3614473.1"/>
    </source>
</evidence>
<dbReference type="Pfam" id="PF00126">
    <property type="entry name" value="HTH_1"/>
    <property type="match status" value="1"/>
</dbReference>
<keyword evidence="3" id="KW-0238">DNA-binding</keyword>